<dbReference type="InterPro" id="IPR036852">
    <property type="entry name" value="Peptidase_S8/S53_dom_sf"/>
</dbReference>
<dbReference type="GO" id="GO:0004252">
    <property type="term" value="F:serine-type endopeptidase activity"/>
    <property type="evidence" value="ECO:0007669"/>
    <property type="project" value="InterPro"/>
</dbReference>
<keyword evidence="4" id="KW-0378">Hydrolase</keyword>
<gene>
    <name evidence="10" type="ORF">SAMN05421540_101116</name>
</gene>
<dbReference type="Pfam" id="PF18962">
    <property type="entry name" value="Por_Secre_tail"/>
    <property type="match status" value="1"/>
</dbReference>
<dbReference type="SUPFAM" id="SSF52743">
    <property type="entry name" value="Subtilisin-like"/>
    <property type="match status" value="1"/>
</dbReference>
<evidence type="ECO:0000256" key="6">
    <source>
        <dbReference type="PROSITE-ProRule" id="PRU01240"/>
    </source>
</evidence>
<evidence type="ECO:0000256" key="5">
    <source>
        <dbReference type="ARBA" id="ARBA00022825"/>
    </source>
</evidence>
<evidence type="ECO:0000256" key="3">
    <source>
        <dbReference type="ARBA" id="ARBA00022729"/>
    </source>
</evidence>
<dbReference type="InterPro" id="IPR022398">
    <property type="entry name" value="Peptidase_S8_His-AS"/>
</dbReference>
<dbReference type="PANTHER" id="PTHR43399:SF4">
    <property type="entry name" value="CELL WALL-ASSOCIATED PROTEASE"/>
    <property type="match status" value="1"/>
</dbReference>
<evidence type="ECO:0000256" key="4">
    <source>
        <dbReference type="ARBA" id="ARBA00022801"/>
    </source>
</evidence>
<dbReference type="PRINTS" id="PR00723">
    <property type="entry name" value="SUBTILISIN"/>
</dbReference>
<feature type="chain" id="PRO_5011444937" evidence="7">
    <location>
        <begin position="21"/>
        <end position="647"/>
    </location>
</feature>
<evidence type="ECO:0000259" key="8">
    <source>
        <dbReference type="Pfam" id="PF00082"/>
    </source>
</evidence>
<dbReference type="PROSITE" id="PS00138">
    <property type="entry name" value="SUBTILASE_SER"/>
    <property type="match status" value="1"/>
</dbReference>
<dbReference type="STRING" id="908615.SAMN05421540_101116"/>
<dbReference type="InterPro" id="IPR000209">
    <property type="entry name" value="Peptidase_S8/S53_dom"/>
</dbReference>
<evidence type="ECO:0000256" key="1">
    <source>
        <dbReference type="ARBA" id="ARBA00011073"/>
    </source>
</evidence>
<protein>
    <submittedName>
        <fullName evidence="10">Por secretion system C-terminal sorting domain-containing protein</fullName>
    </submittedName>
</protein>
<evidence type="ECO:0000313" key="10">
    <source>
        <dbReference type="EMBL" id="SDZ74397.1"/>
    </source>
</evidence>
<dbReference type="InterPro" id="IPR051048">
    <property type="entry name" value="Peptidase_S8/S53_subtilisin"/>
</dbReference>
<dbReference type="InterPro" id="IPR023828">
    <property type="entry name" value="Peptidase_S8_Ser-AS"/>
</dbReference>
<reference evidence="10 11" key="1">
    <citation type="submission" date="2016-10" db="EMBL/GenBank/DDBJ databases">
        <authorList>
            <person name="de Groot N.N."/>
        </authorList>
    </citation>
    <scope>NUCLEOTIDE SEQUENCE [LARGE SCALE GENOMIC DNA]</scope>
    <source>
        <strain evidence="10 11">DSM 23581</strain>
    </source>
</reference>
<name>A0A1H3VHZ0_9FLAO</name>
<dbReference type="CDD" id="cd04842">
    <property type="entry name" value="Peptidases_S8_Kp43_protease"/>
    <property type="match status" value="1"/>
</dbReference>
<dbReference type="AlphaFoldDB" id="A0A1H3VHZ0"/>
<keyword evidence="2" id="KW-0645">Protease</keyword>
<dbReference type="EMBL" id="FNQF01000001">
    <property type="protein sequence ID" value="SDZ74397.1"/>
    <property type="molecule type" value="Genomic_DNA"/>
</dbReference>
<keyword evidence="5" id="KW-0720">Serine protease</keyword>
<evidence type="ECO:0000313" key="11">
    <source>
        <dbReference type="Proteomes" id="UP000198820"/>
    </source>
</evidence>
<dbReference type="SUPFAM" id="SSF49785">
    <property type="entry name" value="Galactose-binding domain-like"/>
    <property type="match status" value="1"/>
</dbReference>
<dbReference type="PROSITE" id="PS51892">
    <property type="entry name" value="SUBTILASE"/>
    <property type="match status" value="1"/>
</dbReference>
<dbReference type="Pfam" id="PF00082">
    <property type="entry name" value="Peptidase_S8"/>
    <property type="match status" value="1"/>
</dbReference>
<proteinExistence type="inferred from homology"/>
<feature type="signal peptide" evidence="7">
    <location>
        <begin position="1"/>
        <end position="20"/>
    </location>
</feature>
<dbReference type="PANTHER" id="PTHR43399">
    <property type="entry name" value="SUBTILISIN-RELATED"/>
    <property type="match status" value="1"/>
</dbReference>
<feature type="domain" description="Secretion system C-terminal sorting" evidence="9">
    <location>
        <begin position="571"/>
        <end position="645"/>
    </location>
</feature>
<keyword evidence="11" id="KW-1185">Reference proteome</keyword>
<feature type="domain" description="Peptidase S8/S53" evidence="8">
    <location>
        <begin position="153"/>
        <end position="406"/>
    </location>
</feature>
<evidence type="ECO:0000256" key="7">
    <source>
        <dbReference type="SAM" id="SignalP"/>
    </source>
</evidence>
<accession>A0A1H3VHZ0</accession>
<evidence type="ECO:0000259" key="9">
    <source>
        <dbReference type="Pfam" id="PF18962"/>
    </source>
</evidence>
<dbReference type="RefSeq" id="WP_093237917.1">
    <property type="nucleotide sequence ID" value="NZ_FNQF01000001.1"/>
</dbReference>
<dbReference type="InterPro" id="IPR026444">
    <property type="entry name" value="Secre_tail"/>
</dbReference>
<comment type="caution">
    <text evidence="6">Lacks conserved residue(s) required for the propagation of feature annotation.</text>
</comment>
<dbReference type="InterPro" id="IPR034058">
    <property type="entry name" value="TagA/B/C/D_pept_dom"/>
</dbReference>
<dbReference type="Gene3D" id="3.40.50.200">
    <property type="entry name" value="Peptidase S8/S53 domain"/>
    <property type="match status" value="1"/>
</dbReference>
<organism evidence="10 11">
    <name type="scientific">Psychroflexus halocasei</name>
    <dbReference type="NCBI Taxonomy" id="908615"/>
    <lineage>
        <taxon>Bacteria</taxon>
        <taxon>Pseudomonadati</taxon>
        <taxon>Bacteroidota</taxon>
        <taxon>Flavobacteriia</taxon>
        <taxon>Flavobacteriales</taxon>
        <taxon>Flavobacteriaceae</taxon>
        <taxon>Psychroflexus</taxon>
    </lineage>
</organism>
<comment type="similarity">
    <text evidence="1 6">Belongs to the peptidase S8 family.</text>
</comment>
<dbReference type="InterPro" id="IPR015500">
    <property type="entry name" value="Peptidase_S8_subtilisin-rel"/>
</dbReference>
<dbReference type="Proteomes" id="UP000198820">
    <property type="component" value="Unassembled WGS sequence"/>
</dbReference>
<dbReference type="InterPro" id="IPR008979">
    <property type="entry name" value="Galactose-bd-like_sf"/>
</dbReference>
<keyword evidence="3 7" id="KW-0732">Signal</keyword>
<dbReference type="Gene3D" id="2.60.120.380">
    <property type="match status" value="1"/>
</dbReference>
<dbReference type="PROSITE" id="PS00137">
    <property type="entry name" value="SUBTILASE_HIS"/>
    <property type="match status" value="1"/>
</dbReference>
<dbReference type="NCBIfam" id="TIGR04183">
    <property type="entry name" value="Por_Secre_tail"/>
    <property type="match status" value="1"/>
</dbReference>
<sequence length="647" mass="70195">MKVKSLLSLGMLLTASLAISQTQSEVAEIKQLQNTNKLEILSQATDKLEAKKLEIIKKANQKGLEINQIINGKLHTIVDFYQGKPVYQTAHNIDASISTRANFLWQGGNMGLNIEGQNMIVGVWDEQRVKDDHVEFMNGSGSRIILGDSNIFNEDEFGDHGTHVGGTIAAAGVNEDAKGAAPQSTIVTYTWDQDFNEVQDEANDNGLLISNHSYGVPVFNNNGSANAPTWMMGNYSSQARAWDLLSNTFPYYLMVVSAGNDGGSNYSGGLKNGFDKLTHEKNGKNNLIVGNAQDASVDAQSGELTFPAFINSSSSQGPTDDGRIKPDVVGNGTNVISPVTTSQSSYATFSGTSMAAPNVAGTLILLQQYYNQEKGNYMLSSTLKALAIHTADDLGNTGPDAKYGWGLVNAKKAVELIQDTDTDVTRIEEIDLANQETFTFNVKKEISKDLEVTIVWNDPAGTSRDGILNDPTPVLVNDLDLRIKRVSNSETFLPWRLDLANVAANAVKDDNIVDNVENIIVDASDSEIYEVTISHKGNLNNPQKVSLIVSGVEYTTLATQDIEVDVSNINVWPNPVNNQLNITGTEAFEGQVQVNVYDISGRLVLSSDKDTASQNSIQMNTSSLTTGTYFVKITDGQTSLNKKIIKE</sequence>
<evidence type="ECO:0000256" key="2">
    <source>
        <dbReference type="ARBA" id="ARBA00022670"/>
    </source>
</evidence>
<dbReference type="GO" id="GO:0006508">
    <property type="term" value="P:proteolysis"/>
    <property type="evidence" value="ECO:0007669"/>
    <property type="project" value="UniProtKB-KW"/>
</dbReference>